<proteinExistence type="inferred from homology"/>
<comment type="subunit">
    <text evidence="5">Heterotrimer of A, B and C subunits.</text>
</comment>
<dbReference type="Pfam" id="PF01425">
    <property type="entry name" value="Amidase"/>
    <property type="match status" value="1"/>
</dbReference>
<dbReference type="EC" id="6.3.5.7" evidence="5"/>
<name>A0A1F6DDD7_9BACT</name>
<evidence type="ECO:0000256" key="4">
    <source>
        <dbReference type="ARBA" id="ARBA00022917"/>
    </source>
</evidence>
<dbReference type="PANTHER" id="PTHR11895">
    <property type="entry name" value="TRANSAMIDASE"/>
    <property type="match status" value="1"/>
</dbReference>
<dbReference type="InterPro" id="IPR023631">
    <property type="entry name" value="Amidase_dom"/>
</dbReference>
<feature type="active site" description="Charge relay system" evidence="5">
    <location>
        <position position="79"/>
    </location>
</feature>
<dbReference type="AlphaFoldDB" id="A0A1F6DDD7"/>
<protein>
    <recommendedName>
        <fullName evidence="5">Glutamyl-tRNA(Gln) amidotransferase subunit A</fullName>
        <shortName evidence="5">Glu-ADT subunit A</shortName>
        <ecNumber evidence="5">6.3.5.7</ecNumber>
    </recommendedName>
</protein>
<comment type="caution">
    <text evidence="8">The sequence shown here is derived from an EMBL/GenBank/DDBJ whole genome shotgun (WGS) entry which is preliminary data.</text>
</comment>
<sequence length="476" mass="51084">MPDLKTITIKRARKSLDAKEYSALELTDSYLEEIRKQDDKIHAYLEVWEKTAREEAKNADKTIERGESQPLTGIPIAVKDNILIEGRVASAASKILENYTASYDATVIKKLKEQGAVFLGRTNMDEFALGASTENSAFGPTKNPNDLSRVPGGTSGGSAAAVASGMALVALGSDTGGSVRQPSAFCGVAGLKPTYGSVSRFGLIAAASSLDQIGTIGKTVADAQALFNAIRGHDEKDSTSLPESSRSDLGNSKGRTFRIGVPRSLFANALAKDSSERFEQSLETLRVKGYEIVDIDLFANPQVPLAVYYIINPAEVSTNLARFDGIRYGLSIKAETIEEVYSKTRGAGFGPETRRRILVGTFVLSSGYADAYYRRAREVRELIRADFARALESVDAIVTPTTPGPAFKFGEKSDPVAMYFEDIFTVPVSLAGVPAISVPSGTVVREGVSLPIGFQIIGTHGSEELLFAVGKDAERV</sequence>
<feature type="region of interest" description="Disordered" evidence="6">
    <location>
        <begin position="134"/>
        <end position="155"/>
    </location>
</feature>
<gene>
    <name evidence="5" type="primary">gatA</name>
    <name evidence="8" type="ORF">A3C86_00590</name>
</gene>
<feature type="compositionally biased region" description="Polar residues" evidence="6">
    <location>
        <begin position="239"/>
        <end position="253"/>
    </location>
</feature>
<organism evidence="8 9">
    <name type="scientific">Candidatus Kaiserbacteria bacterium RIFCSPHIGHO2_02_FULL_49_16</name>
    <dbReference type="NCBI Taxonomy" id="1798490"/>
    <lineage>
        <taxon>Bacteria</taxon>
        <taxon>Candidatus Kaiseribacteriota</taxon>
    </lineage>
</organism>
<dbReference type="Proteomes" id="UP000178042">
    <property type="component" value="Unassembled WGS sequence"/>
</dbReference>
<evidence type="ECO:0000256" key="5">
    <source>
        <dbReference type="HAMAP-Rule" id="MF_00120"/>
    </source>
</evidence>
<dbReference type="Gene3D" id="3.90.1300.10">
    <property type="entry name" value="Amidase signature (AS) domain"/>
    <property type="match status" value="1"/>
</dbReference>
<dbReference type="InterPro" id="IPR036928">
    <property type="entry name" value="AS_sf"/>
</dbReference>
<evidence type="ECO:0000259" key="7">
    <source>
        <dbReference type="Pfam" id="PF01425"/>
    </source>
</evidence>
<keyword evidence="1 5" id="KW-0436">Ligase</keyword>
<dbReference type="GO" id="GO:0006412">
    <property type="term" value="P:translation"/>
    <property type="evidence" value="ECO:0007669"/>
    <property type="project" value="UniProtKB-UniRule"/>
</dbReference>
<evidence type="ECO:0000256" key="6">
    <source>
        <dbReference type="SAM" id="MobiDB-lite"/>
    </source>
</evidence>
<comment type="similarity">
    <text evidence="5">Belongs to the amidase family. GatA subfamily.</text>
</comment>
<evidence type="ECO:0000313" key="9">
    <source>
        <dbReference type="Proteomes" id="UP000178042"/>
    </source>
</evidence>
<dbReference type="HAMAP" id="MF_00120">
    <property type="entry name" value="GatA"/>
    <property type="match status" value="1"/>
</dbReference>
<dbReference type="GO" id="GO:0050567">
    <property type="term" value="F:glutaminyl-tRNA synthase (glutamine-hydrolyzing) activity"/>
    <property type="evidence" value="ECO:0007669"/>
    <property type="project" value="UniProtKB-UniRule"/>
</dbReference>
<dbReference type="NCBIfam" id="TIGR00132">
    <property type="entry name" value="gatA"/>
    <property type="match status" value="1"/>
</dbReference>
<keyword evidence="3 5" id="KW-0067">ATP-binding</keyword>
<comment type="function">
    <text evidence="5">Allows the formation of correctly charged Gln-tRNA(Gln) through the transamidation of misacylated Glu-tRNA(Gln) in organisms which lack glutaminyl-tRNA synthetase. The reaction takes place in the presence of glutamine and ATP through an activated gamma-phospho-Glu-tRNA(Gln).</text>
</comment>
<dbReference type="InterPro" id="IPR000120">
    <property type="entry name" value="Amidase"/>
</dbReference>
<comment type="catalytic activity">
    <reaction evidence="5">
        <text>L-glutamyl-tRNA(Gln) + L-glutamine + ATP + H2O = L-glutaminyl-tRNA(Gln) + L-glutamate + ADP + phosphate + H(+)</text>
        <dbReference type="Rhea" id="RHEA:17521"/>
        <dbReference type="Rhea" id="RHEA-COMP:9681"/>
        <dbReference type="Rhea" id="RHEA-COMP:9684"/>
        <dbReference type="ChEBI" id="CHEBI:15377"/>
        <dbReference type="ChEBI" id="CHEBI:15378"/>
        <dbReference type="ChEBI" id="CHEBI:29985"/>
        <dbReference type="ChEBI" id="CHEBI:30616"/>
        <dbReference type="ChEBI" id="CHEBI:43474"/>
        <dbReference type="ChEBI" id="CHEBI:58359"/>
        <dbReference type="ChEBI" id="CHEBI:78520"/>
        <dbReference type="ChEBI" id="CHEBI:78521"/>
        <dbReference type="ChEBI" id="CHEBI:456216"/>
        <dbReference type="EC" id="6.3.5.7"/>
    </reaction>
</comment>
<keyword evidence="4 5" id="KW-0648">Protein biosynthesis</keyword>
<comment type="caution">
    <text evidence="5">Lacks conserved residue(s) required for the propagation of feature annotation.</text>
</comment>
<evidence type="ECO:0000313" key="8">
    <source>
        <dbReference type="EMBL" id="OGG59439.1"/>
    </source>
</evidence>
<dbReference type="PANTHER" id="PTHR11895:SF151">
    <property type="entry name" value="GLUTAMYL-TRNA(GLN) AMIDOTRANSFERASE SUBUNIT A"/>
    <property type="match status" value="1"/>
</dbReference>
<dbReference type="InterPro" id="IPR004412">
    <property type="entry name" value="GatA"/>
</dbReference>
<dbReference type="GO" id="GO:0030956">
    <property type="term" value="C:glutamyl-tRNA(Gln) amidotransferase complex"/>
    <property type="evidence" value="ECO:0007669"/>
    <property type="project" value="InterPro"/>
</dbReference>
<feature type="region of interest" description="Disordered" evidence="6">
    <location>
        <begin position="234"/>
        <end position="253"/>
    </location>
</feature>
<dbReference type="GO" id="GO:0005524">
    <property type="term" value="F:ATP binding"/>
    <property type="evidence" value="ECO:0007669"/>
    <property type="project" value="UniProtKB-KW"/>
</dbReference>
<feature type="domain" description="Amidase" evidence="7">
    <location>
        <begin position="25"/>
        <end position="466"/>
    </location>
</feature>
<feature type="compositionally biased region" description="Polar residues" evidence="6">
    <location>
        <begin position="134"/>
        <end position="146"/>
    </location>
</feature>
<evidence type="ECO:0000256" key="3">
    <source>
        <dbReference type="ARBA" id="ARBA00022840"/>
    </source>
</evidence>
<dbReference type="SUPFAM" id="SSF75304">
    <property type="entry name" value="Amidase signature (AS) enzymes"/>
    <property type="match status" value="1"/>
</dbReference>
<evidence type="ECO:0000256" key="1">
    <source>
        <dbReference type="ARBA" id="ARBA00022598"/>
    </source>
</evidence>
<keyword evidence="2 5" id="KW-0547">Nucleotide-binding</keyword>
<accession>A0A1F6DDD7</accession>
<feature type="active site" description="Acyl-ester intermediate" evidence="5">
    <location>
        <position position="178"/>
    </location>
</feature>
<evidence type="ECO:0000256" key="2">
    <source>
        <dbReference type="ARBA" id="ARBA00022741"/>
    </source>
</evidence>
<reference evidence="8 9" key="1">
    <citation type="journal article" date="2016" name="Nat. Commun.">
        <title>Thousands of microbial genomes shed light on interconnected biogeochemical processes in an aquifer system.</title>
        <authorList>
            <person name="Anantharaman K."/>
            <person name="Brown C.T."/>
            <person name="Hug L.A."/>
            <person name="Sharon I."/>
            <person name="Castelle C.J."/>
            <person name="Probst A.J."/>
            <person name="Thomas B.C."/>
            <person name="Singh A."/>
            <person name="Wilkins M.J."/>
            <person name="Karaoz U."/>
            <person name="Brodie E.L."/>
            <person name="Williams K.H."/>
            <person name="Hubbard S.S."/>
            <person name="Banfield J.F."/>
        </authorList>
    </citation>
    <scope>NUCLEOTIDE SEQUENCE [LARGE SCALE GENOMIC DNA]</scope>
</reference>
<dbReference type="EMBL" id="MFLD01000026">
    <property type="protein sequence ID" value="OGG59439.1"/>
    <property type="molecule type" value="Genomic_DNA"/>
</dbReference>